<dbReference type="PANTHER" id="PTHR12243">
    <property type="entry name" value="MADF DOMAIN TRANSCRIPTION FACTOR"/>
    <property type="match status" value="1"/>
</dbReference>
<feature type="domain" description="MADF" evidence="1">
    <location>
        <begin position="20"/>
        <end position="62"/>
    </location>
</feature>
<evidence type="ECO:0000259" key="1">
    <source>
        <dbReference type="Pfam" id="PF10545"/>
    </source>
</evidence>
<evidence type="ECO:0000313" key="2">
    <source>
        <dbReference type="EMBL" id="CAG9818126.1"/>
    </source>
</evidence>
<organism evidence="2 3">
    <name type="scientific">Phaedon cochleariae</name>
    <name type="common">Mustard beetle</name>
    <dbReference type="NCBI Taxonomy" id="80249"/>
    <lineage>
        <taxon>Eukaryota</taxon>
        <taxon>Metazoa</taxon>
        <taxon>Ecdysozoa</taxon>
        <taxon>Arthropoda</taxon>
        <taxon>Hexapoda</taxon>
        <taxon>Insecta</taxon>
        <taxon>Pterygota</taxon>
        <taxon>Neoptera</taxon>
        <taxon>Endopterygota</taxon>
        <taxon>Coleoptera</taxon>
        <taxon>Polyphaga</taxon>
        <taxon>Cucujiformia</taxon>
        <taxon>Chrysomeloidea</taxon>
        <taxon>Chrysomelidae</taxon>
        <taxon>Chrysomelinae</taxon>
        <taxon>Chrysomelini</taxon>
        <taxon>Phaedon</taxon>
    </lineage>
</organism>
<sequence length="217" mass="25364">MKCKQQEQEQNNERELLTIECDQRWTVLRNEYATLKRSSRNRPSGSNSYSITWPYYELMKFLDPFIIQRETITNFSAPQSIPESSSQYSGIHNIITDTDSEEEVHNSMDEKEESIDDTQALYENFIEKRKLPAKIPPAKRIKSIVPEPPAEVTEKPIDPTQHFKESQILNRNENFNEIKRLRNIKKTKDNNSDKDDIVNTLGGYLSSFEKFIAKNKT</sequence>
<reference evidence="2" key="1">
    <citation type="submission" date="2022-01" db="EMBL/GenBank/DDBJ databases">
        <authorList>
            <person name="King R."/>
        </authorList>
    </citation>
    <scope>NUCLEOTIDE SEQUENCE</scope>
</reference>
<reference evidence="2" key="2">
    <citation type="submission" date="2022-10" db="EMBL/GenBank/DDBJ databases">
        <authorList>
            <consortium name="ENA_rothamsted_submissions"/>
            <consortium name="culmorum"/>
            <person name="King R."/>
        </authorList>
    </citation>
    <scope>NUCLEOTIDE SEQUENCE</scope>
</reference>
<accession>A0A9N9X2B0</accession>
<dbReference type="Pfam" id="PF10545">
    <property type="entry name" value="MADF_DNA_bdg"/>
    <property type="match status" value="1"/>
</dbReference>
<dbReference type="Proteomes" id="UP001153737">
    <property type="component" value="Chromosome 17"/>
</dbReference>
<proteinExistence type="predicted"/>
<dbReference type="AlphaFoldDB" id="A0A9N9X2B0"/>
<name>A0A9N9X2B0_PHACE</name>
<dbReference type="EMBL" id="OU896723">
    <property type="protein sequence ID" value="CAG9818126.1"/>
    <property type="molecule type" value="Genomic_DNA"/>
</dbReference>
<keyword evidence="3" id="KW-1185">Reference proteome</keyword>
<gene>
    <name evidence="2" type="ORF">PHAECO_LOCUS5725</name>
</gene>
<protein>
    <recommendedName>
        <fullName evidence="1">MADF domain-containing protein</fullName>
    </recommendedName>
</protein>
<dbReference type="InterPro" id="IPR039353">
    <property type="entry name" value="TF_Adf1"/>
</dbReference>
<dbReference type="InterPro" id="IPR006578">
    <property type="entry name" value="MADF-dom"/>
</dbReference>
<evidence type="ECO:0000313" key="3">
    <source>
        <dbReference type="Proteomes" id="UP001153737"/>
    </source>
</evidence>
<dbReference type="PANTHER" id="PTHR12243:SF67">
    <property type="entry name" value="COREPRESSOR OF PANGOLIN, ISOFORM A-RELATED"/>
    <property type="match status" value="1"/>
</dbReference>